<dbReference type="Pfam" id="PF13367">
    <property type="entry name" value="PrsW-protease"/>
    <property type="match status" value="1"/>
</dbReference>
<keyword evidence="1" id="KW-0472">Membrane</keyword>
<feature type="transmembrane region" description="Helical" evidence="1">
    <location>
        <begin position="60"/>
        <end position="79"/>
    </location>
</feature>
<evidence type="ECO:0000313" key="2">
    <source>
        <dbReference type="EMBL" id="QTQ12692.1"/>
    </source>
</evidence>
<feature type="transmembrane region" description="Helical" evidence="1">
    <location>
        <begin position="34"/>
        <end position="54"/>
    </location>
</feature>
<feature type="transmembrane region" description="Helical" evidence="1">
    <location>
        <begin position="6"/>
        <end position="25"/>
    </location>
</feature>
<feature type="transmembrane region" description="Helical" evidence="1">
    <location>
        <begin position="100"/>
        <end position="123"/>
    </location>
</feature>
<dbReference type="AlphaFoldDB" id="A0A975F1G9"/>
<accession>A0A975F1G9</accession>
<feature type="transmembrane region" description="Helical" evidence="1">
    <location>
        <begin position="195"/>
        <end position="216"/>
    </location>
</feature>
<dbReference type="PANTHER" id="PTHR36844">
    <property type="entry name" value="PROTEASE PRSW"/>
    <property type="match status" value="1"/>
</dbReference>
<evidence type="ECO:0000256" key="1">
    <source>
        <dbReference type="SAM" id="Phobius"/>
    </source>
</evidence>
<gene>
    <name evidence="2" type="ORF">HRI96_11090</name>
</gene>
<sequence length="230" mass="25900">MNVLAPIALCFVMYAAIFIIFAVLVPSLKIRHELWASFLGLLAVLPTAFTEYVVLSLPIFTAHTFFTVLITALVFNGLIEESLKMIFMLLLPYKKLKLPAFFACSVLCGLVFGSFESVIYMLVYLQKISSGGIGVVYKLILIRMFTAVIIHTFCAGLSGLYIWSFRKKASDITSFIFAVVFHGLYNFFAGNSGPLYWFIIPVILFAIVECRIRYLVVNEKKARTKKAKQV</sequence>
<reference evidence="2" key="1">
    <citation type="submission" date="2020-05" db="EMBL/GenBank/DDBJ databases">
        <authorList>
            <person name="Zeng H."/>
            <person name="Chan Y.K."/>
            <person name="Watt R.M."/>
        </authorList>
    </citation>
    <scope>NUCLEOTIDE SEQUENCE</scope>
    <source>
        <strain evidence="2">ATCC 700773</strain>
    </source>
</reference>
<organism evidence="2 3">
    <name type="scientific">Treponema parvum</name>
    <dbReference type="NCBI Taxonomy" id="138851"/>
    <lineage>
        <taxon>Bacteria</taxon>
        <taxon>Pseudomonadati</taxon>
        <taxon>Spirochaetota</taxon>
        <taxon>Spirochaetia</taxon>
        <taxon>Spirochaetales</taxon>
        <taxon>Treponemataceae</taxon>
        <taxon>Treponema</taxon>
    </lineage>
</organism>
<feature type="transmembrane region" description="Helical" evidence="1">
    <location>
        <begin position="135"/>
        <end position="160"/>
    </location>
</feature>
<evidence type="ECO:0000313" key="3">
    <source>
        <dbReference type="Proteomes" id="UP000671995"/>
    </source>
</evidence>
<dbReference type="Proteomes" id="UP000671995">
    <property type="component" value="Chromosome"/>
</dbReference>
<dbReference type="RefSeq" id="WP_210117404.1">
    <property type="nucleotide sequence ID" value="NZ_CP054257.1"/>
</dbReference>
<name>A0A975F1G9_9SPIR</name>
<dbReference type="InterPro" id="IPR026898">
    <property type="entry name" value="PrsW"/>
</dbReference>
<feature type="transmembrane region" description="Helical" evidence="1">
    <location>
        <begin position="172"/>
        <end position="189"/>
    </location>
</feature>
<keyword evidence="2" id="KW-0645">Protease</keyword>
<keyword evidence="1" id="KW-0812">Transmembrane</keyword>
<dbReference type="EMBL" id="CP054257">
    <property type="protein sequence ID" value="QTQ12692.1"/>
    <property type="molecule type" value="Genomic_DNA"/>
</dbReference>
<proteinExistence type="predicted"/>
<keyword evidence="1" id="KW-1133">Transmembrane helix</keyword>
<keyword evidence="2" id="KW-0482">Metalloprotease</keyword>
<protein>
    <submittedName>
        <fullName evidence="2">PrsW family intramembrane metalloprotease</fullName>
    </submittedName>
</protein>
<keyword evidence="2" id="KW-0378">Hydrolase</keyword>
<reference evidence="2" key="2">
    <citation type="journal article" date="2021" name="Microbiol. Resour. Announc.">
        <title>Complete Genome Sequences of Three Human Oral Treponema parvum Isolates.</title>
        <authorList>
            <person name="Zeng H."/>
            <person name="Watt R.M."/>
        </authorList>
    </citation>
    <scope>NUCLEOTIDE SEQUENCE</scope>
    <source>
        <strain evidence="2">ATCC 700773</strain>
    </source>
</reference>
<dbReference type="PANTHER" id="PTHR36844:SF1">
    <property type="entry name" value="PROTEASE PRSW"/>
    <property type="match status" value="1"/>
</dbReference>
<dbReference type="GO" id="GO:0008237">
    <property type="term" value="F:metallopeptidase activity"/>
    <property type="evidence" value="ECO:0007669"/>
    <property type="project" value="UniProtKB-KW"/>
</dbReference>